<dbReference type="Proteomes" id="UP000249130">
    <property type="component" value="Unassembled WGS sequence"/>
</dbReference>
<dbReference type="PANTHER" id="PTHR34001:SF3">
    <property type="entry name" value="BLL7405 PROTEIN"/>
    <property type="match status" value="1"/>
</dbReference>
<evidence type="ECO:0000313" key="8">
    <source>
        <dbReference type="Proteomes" id="UP000249130"/>
    </source>
</evidence>
<dbReference type="InterPro" id="IPR051692">
    <property type="entry name" value="OMP-like"/>
</dbReference>
<dbReference type="InterPro" id="IPR036709">
    <property type="entry name" value="Autotransporte_beta_dom_sf"/>
</dbReference>
<keyword evidence="8" id="KW-1185">Reference proteome</keyword>
<comment type="caution">
    <text evidence="7">The sequence shown here is derived from an EMBL/GenBank/DDBJ whole genome shotgun (WGS) entry which is preliminary data.</text>
</comment>
<evidence type="ECO:0000256" key="2">
    <source>
        <dbReference type="ARBA" id="ARBA00022729"/>
    </source>
</evidence>
<evidence type="ECO:0000256" key="5">
    <source>
        <dbReference type="SAM" id="SignalP"/>
    </source>
</evidence>
<dbReference type="GO" id="GO:0009279">
    <property type="term" value="C:cell outer membrane"/>
    <property type="evidence" value="ECO:0007669"/>
    <property type="project" value="UniProtKB-SubCell"/>
</dbReference>
<evidence type="ECO:0000256" key="1">
    <source>
        <dbReference type="ARBA" id="ARBA00004442"/>
    </source>
</evidence>
<sequence length="277" mass="29889">MYSSQGFSNPFLGGYQMHRRLLLTNVIAAVLSVGAAHAADLPARMPVKAPVVAAPVFSWTGFYIGAHAGYGWGKNDWSNSYDPIFGNLSAVEAKYDVSGGLAGGQIGFNYQVNQFVFGVEADASWANIKGDGNVSYPQFNGALGCVQQSDNCTSKIDALGTITGRVGVAYDRALFYAKGGAAWARSKHTAGSHVDPDPAFQYSTEIENTRWGWTLGAGIEYAFAPNWSAKIEYNYLDLGNEEVTFAFNPNLSSTYAATLDQSLHIVKAGINYRFWGN</sequence>
<evidence type="ECO:0000313" key="7">
    <source>
        <dbReference type="EMBL" id="RAI43536.1"/>
    </source>
</evidence>
<reference evidence="7 8" key="1">
    <citation type="submission" date="2017-07" db="EMBL/GenBank/DDBJ databases">
        <title>Draft Genome Sequences of Select Purple Nonsulfur Bacteria.</title>
        <authorList>
            <person name="Lasarre B."/>
            <person name="Mckinlay J.B."/>
        </authorList>
    </citation>
    <scope>NUCLEOTIDE SEQUENCE [LARGE SCALE GENOMIC DNA]</scope>
    <source>
        <strain evidence="7 8">DSM 5909</strain>
    </source>
</reference>
<dbReference type="Pfam" id="PF13505">
    <property type="entry name" value="OMP_b-brl"/>
    <property type="match status" value="1"/>
</dbReference>
<dbReference type="EMBL" id="NPEX01000083">
    <property type="protein sequence ID" value="RAI43536.1"/>
    <property type="molecule type" value="Genomic_DNA"/>
</dbReference>
<evidence type="ECO:0000259" key="6">
    <source>
        <dbReference type="Pfam" id="PF13505"/>
    </source>
</evidence>
<evidence type="ECO:0000256" key="4">
    <source>
        <dbReference type="ARBA" id="ARBA00023237"/>
    </source>
</evidence>
<dbReference type="OrthoDB" id="9815357at2"/>
<dbReference type="NCBIfam" id="TIGR01414">
    <property type="entry name" value="autotrans_barl"/>
    <property type="match status" value="1"/>
</dbReference>
<feature type="domain" description="Outer membrane protein beta-barrel" evidence="6">
    <location>
        <begin position="28"/>
        <end position="274"/>
    </location>
</feature>
<accession>A0A327KZE3</accession>
<dbReference type="PANTHER" id="PTHR34001">
    <property type="entry name" value="BLL7405 PROTEIN"/>
    <property type="match status" value="1"/>
</dbReference>
<organism evidence="7 8">
    <name type="scientific">Rhodoplanes roseus</name>
    <dbReference type="NCBI Taxonomy" id="29409"/>
    <lineage>
        <taxon>Bacteria</taxon>
        <taxon>Pseudomonadati</taxon>
        <taxon>Pseudomonadota</taxon>
        <taxon>Alphaproteobacteria</taxon>
        <taxon>Hyphomicrobiales</taxon>
        <taxon>Nitrobacteraceae</taxon>
        <taxon>Rhodoplanes</taxon>
    </lineage>
</organism>
<keyword evidence="3" id="KW-0472">Membrane</keyword>
<dbReference type="InterPro" id="IPR006315">
    <property type="entry name" value="OM_autotransptr_brl_dom"/>
</dbReference>
<dbReference type="AlphaFoldDB" id="A0A327KZE3"/>
<name>A0A327KZE3_9BRAD</name>
<gene>
    <name evidence="7" type="ORF">CH341_13780</name>
</gene>
<proteinExistence type="predicted"/>
<dbReference type="InterPro" id="IPR027385">
    <property type="entry name" value="Beta-barrel_OMP"/>
</dbReference>
<dbReference type="Gene3D" id="2.40.160.20">
    <property type="match status" value="1"/>
</dbReference>
<feature type="chain" id="PRO_5016448068" description="Outer membrane protein beta-barrel domain-containing protein" evidence="5">
    <location>
        <begin position="39"/>
        <end position="277"/>
    </location>
</feature>
<keyword evidence="4" id="KW-0998">Cell outer membrane</keyword>
<protein>
    <recommendedName>
        <fullName evidence="6">Outer membrane protein beta-barrel domain-containing protein</fullName>
    </recommendedName>
</protein>
<keyword evidence="2 5" id="KW-0732">Signal</keyword>
<feature type="signal peptide" evidence="5">
    <location>
        <begin position="1"/>
        <end position="38"/>
    </location>
</feature>
<comment type="subcellular location">
    <subcellularLocation>
        <location evidence="1">Cell outer membrane</location>
    </subcellularLocation>
</comment>
<dbReference type="SUPFAM" id="SSF103515">
    <property type="entry name" value="Autotransporter"/>
    <property type="match status" value="1"/>
</dbReference>
<evidence type="ECO:0000256" key="3">
    <source>
        <dbReference type="ARBA" id="ARBA00023136"/>
    </source>
</evidence>